<dbReference type="RefSeq" id="WP_346758547.1">
    <property type="nucleotide sequence ID" value="NZ_JAUJEB010000002.1"/>
</dbReference>
<name>A0ABT8L633_9BACT</name>
<protein>
    <submittedName>
        <fullName evidence="2">GDSL-type esterase/lipase family protein</fullName>
    </submittedName>
</protein>
<accession>A0ABT8L633</accession>
<comment type="caution">
    <text evidence="2">The sequence shown here is derived from an EMBL/GenBank/DDBJ whole genome shotgun (WGS) entry which is preliminary data.</text>
</comment>
<dbReference type="InterPro" id="IPR051532">
    <property type="entry name" value="Ester_Hydrolysis_Enzymes"/>
</dbReference>
<dbReference type="SUPFAM" id="SSF52266">
    <property type="entry name" value="SGNH hydrolase"/>
    <property type="match status" value="1"/>
</dbReference>
<feature type="domain" description="SGNH hydrolase-type esterase" evidence="1">
    <location>
        <begin position="42"/>
        <end position="231"/>
    </location>
</feature>
<dbReference type="InterPro" id="IPR036514">
    <property type="entry name" value="SGNH_hydro_sf"/>
</dbReference>
<dbReference type="InterPro" id="IPR013830">
    <property type="entry name" value="SGNH_hydro"/>
</dbReference>
<organism evidence="2 3">
    <name type="scientific">Agaribacillus aureus</name>
    <dbReference type="NCBI Taxonomy" id="3051825"/>
    <lineage>
        <taxon>Bacteria</taxon>
        <taxon>Pseudomonadati</taxon>
        <taxon>Bacteroidota</taxon>
        <taxon>Cytophagia</taxon>
        <taxon>Cytophagales</taxon>
        <taxon>Splendidivirgaceae</taxon>
        <taxon>Agaribacillus</taxon>
    </lineage>
</organism>
<dbReference type="Pfam" id="PF13472">
    <property type="entry name" value="Lipase_GDSL_2"/>
    <property type="match status" value="1"/>
</dbReference>
<proteinExistence type="predicted"/>
<evidence type="ECO:0000313" key="3">
    <source>
        <dbReference type="Proteomes" id="UP001172083"/>
    </source>
</evidence>
<evidence type="ECO:0000259" key="1">
    <source>
        <dbReference type="Pfam" id="PF13472"/>
    </source>
</evidence>
<keyword evidence="3" id="KW-1185">Reference proteome</keyword>
<dbReference type="PANTHER" id="PTHR30383">
    <property type="entry name" value="THIOESTERASE 1/PROTEASE 1/LYSOPHOSPHOLIPASE L1"/>
    <property type="match status" value="1"/>
</dbReference>
<sequence length="243" mass="26773">MIEIMNLHLVKPLLSCLLVIFFSIGLNGETGKSKKNKIKVACVGDSITFGARLEDPVRDSYPARLQKLLGKRYIVTNLGIGGCTLIRKGIPTVWNQLSEIRNASPDMVVISLGTNDTCGMGTCGGRKCWEYKDEYGSDYRDLIDTLQALPSKPRIWISAPSPMVLETPGLSDERINGLEVRKSRLQELIGIVKEVAKEKNVGFIDLNTPLDHKPALFTEGDGVHPNKAGYSAIAELVYKEINN</sequence>
<dbReference type="EMBL" id="JAUJEB010000002">
    <property type="protein sequence ID" value="MDN5213207.1"/>
    <property type="molecule type" value="Genomic_DNA"/>
</dbReference>
<evidence type="ECO:0000313" key="2">
    <source>
        <dbReference type="EMBL" id="MDN5213207.1"/>
    </source>
</evidence>
<reference evidence="2" key="1">
    <citation type="submission" date="2023-06" db="EMBL/GenBank/DDBJ databases">
        <title>Genomic of Agaribacillus aureum.</title>
        <authorList>
            <person name="Wang G."/>
        </authorList>
    </citation>
    <scope>NUCLEOTIDE SEQUENCE</scope>
    <source>
        <strain evidence="2">BMA12</strain>
    </source>
</reference>
<dbReference type="Gene3D" id="3.40.50.1110">
    <property type="entry name" value="SGNH hydrolase"/>
    <property type="match status" value="1"/>
</dbReference>
<gene>
    <name evidence="2" type="ORF">QQ020_14155</name>
</gene>
<dbReference type="Proteomes" id="UP001172083">
    <property type="component" value="Unassembled WGS sequence"/>
</dbReference>